<keyword evidence="1 3" id="KW-0807">Transducer</keyword>
<evidence type="ECO:0000256" key="1">
    <source>
        <dbReference type="ARBA" id="ARBA00023224"/>
    </source>
</evidence>
<comment type="similarity">
    <text evidence="2">Belongs to the methyl-accepting chemotaxis (MCP) protein family.</text>
</comment>
<dbReference type="Gene3D" id="6.10.340.10">
    <property type="match status" value="1"/>
</dbReference>
<name>A0AA88ZNV7_CLONO</name>
<evidence type="ECO:0000313" key="9">
    <source>
        <dbReference type="Proteomes" id="UP000030016"/>
    </source>
</evidence>
<feature type="domain" description="Methyl-accepting transducer" evidence="6">
    <location>
        <begin position="286"/>
        <end position="523"/>
    </location>
</feature>
<dbReference type="PROSITE" id="PS50885">
    <property type="entry name" value="HAMP"/>
    <property type="match status" value="1"/>
</dbReference>
<gene>
    <name evidence="8" type="ORF">Z969_07045</name>
</gene>
<evidence type="ECO:0000256" key="5">
    <source>
        <dbReference type="SAM" id="Phobius"/>
    </source>
</evidence>
<evidence type="ECO:0000256" key="3">
    <source>
        <dbReference type="PROSITE-ProRule" id="PRU00284"/>
    </source>
</evidence>
<dbReference type="GO" id="GO:0016020">
    <property type="term" value="C:membrane"/>
    <property type="evidence" value="ECO:0007669"/>
    <property type="project" value="InterPro"/>
</dbReference>
<dbReference type="InterPro" id="IPR004089">
    <property type="entry name" value="MCPsignal_dom"/>
</dbReference>
<feature type="domain" description="HAMP" evidence="7">
    <location>
        <begin position="215"/>
        <end position="267"/>
    </location>
</feature>
<proteinExistence type="inferred from homology"/>
<sequence>MVFMRKFKVRAKLSFSFSVLVFLIILSGIVGLINSNKMNKGADTTYSKHLLAIRDIESVKAGLNDEKASLMKLIYNVNMNEQDVHNEISKIGELKVSDVNAMNHYDNIPREEEEQNLYKYFKDKLEEYRQGRDNIINLVKEKKYPEAQQVYDSQVKIVRTDMEQVLNKISDMNISGARTEHENNKSLFNSIRAQMISITIIAIVLSILLTILIVRDITEALYKIKNYAIKLSDYDFSEEIRVTGKDEFSDTGKALNQAHHNIRELIEIIKNDSNNMSSMSENLSGTVQEITAKINEVDELTNNINSEIQDSSAFSEELSSSIEEINATVEELTSKSVEVSENALKTKEKSINIQKSVKDAIEHTRKVYREKEESILKSIKEGKVVEEVGVMADAIASIAEQTNLLALNAAIEAARAGEHGKGFAVVAEEVRKLAEQSADTVSTIQNTIQKVQLAFENLAENSDDILKFINNNVTNILDESLQTGKDYYEDSEYMSDMSETLASMTEEISATINQSASGVQNMAANSQECANHAGNILESLEMTNSAMKEVASTSLQQLELAQKLNELIQKFQI</sequence>
<keyword evidence="5" id="KW-1133">Transmembrane helix</keyword>
<dbReference type="Proteomes" id="UP000030016">
    <property type="component" value="Unassembled WGS sequence"/>
</dbReference>
<keyword evidence="5" id="KW-0472">Membrane</keyword>
<keyword evidence="5" id="KW-0812">Transmembrane</keyword>
<feature type="coiled-coil region" evidence="4">
    <location>
        <begin position="315"/>
        <end position="342"/>
    </location>
</feature>
<accession>A0AA88ZNV7</accession>
<evidence type="ECO:0000256" key="2">
    <source>
        <dbReference type="ARBA" id="ARBA00029447"/>
    </source>
</evidence>
<evidence type="ECO:0000313" key="8">
    <source>
        <dbReference type="EMBL" id="KGN02041.1"/>
    </source>
</evidence>
<dbReference type="PANTHER" id="PTHR32089">
    <property type="entry name" value="METHYL-ACCEPTING CHEMOTAXIS PROTEIN MCPB"/>
    <property type="match status" value="1"/>
</dbReference>
<comment type="caution">
    <text evidence="8">The sequence shown here is derived from an EMBL/GenBank/DDBJ whole genome shotgun (WGS) entry which is preliminary data.</text>
</comment>
<dbReference type="SUPFAM" id="SSF58104">
    <property type="entry name" value="Methyl-accepting chemotaxis protein (MCP) signaling domain"/>
    <property type="match status" value="1"/>
</dbReference>
<dbReference type="SMART" id="SM00304">
    <property type="entry name" value="HAMP"/>
    <property type="match status" value="1"/>
</dbReference>
<dbReference type="InterPro" id="IPR003660">
    <property type="entry name" value="HAMP_dom"/>
</dbReference>
<organism evidence="8 9">
    <name type="scientific">Clostridium novyi A str. 4570</name>
    <dbReference type="NCBI Taxonomy" id="1444290"/>
    <lineage>
        <taxon>Bacteria</taxon>
        <taxon>Bacillati</taxon>
        <taxon>Bacillota</taxon>
        <taxon>Clostridia</taxon>
        <taxon>Eubacteriales</taxon>
        <taxon>Clostridiaceae</taxon>
        <taxon>Clostridium</taxon>
    </lineage>
</organism>
<protein>
    <submittedName>
        <fullName evidence="8">Chemotaxis protein</fullName>
    </submittedName>
</protein>
<dbReference type="PANTHER" id="PTHR32089:SF112">
    <property type="entry name" value="LYSOZYME-LIKE PROTEIN-RELATED"/>
    <property type="match status" value="1"/>
</dbReference>
<reference evidence="8 9" key="1">
    <citation type="submission" date="2014-01" db="EMBL/GenBank/DDBJ databases">
        <title>Plasmidome dynamics in the species complex Clostridium novyi sensu lato converts strains of independent lineages into distinctly different pathogens.</title>
        <authorList>
            <person name="Skarin H."/>
            <person name="Segerman B."/>
        </authorList>
    </citation>
    <scope>NUCLEOTIDE SEQUENCE [LARGE SCALE GENOMIC DNA]</scope>
    <source>
        <strain evidence="8 9">4570</strain>
    </source>
</reference>
<feature type="transmembrane region" description="Helical" evidence="5">
    <location>
        <begin position="195"/>
        <end position="214"/>
    </location>
</feature>
<keyword evidence="4" id="KW-0175">Coiled coil</keyword>
<dbReference type="SMART" id="SM00283">
    <property type="entry name" value="MA"/>
    <property type="match status" value="1"/>
</dbReference>
<evidence type="ECO:0000256" key="4">
    <source>
        <dbReference type="SAM" id="Coils"/>
    </source>
</evidence>
<dbReference type="PROSITE" id="PS50111">
    <property type="entry name" value="CHEMOTAXIS_TRANSDUC_2"/>
    <property type="match status" value="1"/>
</dbReference>
<dbReference type="Gene3D" id="1.10.287.950">
    <property type="entry name" value="Methyl-accepting chemotaxis protein"/>
    <property type="match status" value="1"/>
</dbReference>
<dbReference type="GO" id="GO:0007165">
    <property type="term" value="P:signal transduction"/>
    <property type="evidence" value="ECO:0007669"/>
    <property type="project" value="UniProtKB-KW"/>
</dbReference>
<evidence type="ECO:0000259" key="6">
    <source>
        <dbReference type="PROSITE" id="PS50111"/>
    </source>
</evidence>
<dbReference type="Pfam" id="PF00015">
    <property type="entry name" value="MCPsignal"/>
    <property type="match status" value="1"/>
</dbReference>
<dbReference type="EMBL" id="JDRX01000014">
    <property type="protein sequence ID" value="KGN02041.1"/>
    <property type="molecule type" value="Genomic_DNA"/>
</dbReference>
<dbReference type="Pfam" id="PF12729">
    <property type="entry name" value="4HB_MCP_1"/>
    <property type="match status" value="1"/>
</dbReference>
<evidence type="ECO:0000259" key="7">
    <source>
        <dbReference type="PROSITE" id="PS50885"/>
    </source>
</evidence>
<dbReference type="AlphaFoldDB" id="A0AA88ZNV7"/>
<dbReference type="InterPro" id="IPR024478">
    <property type="entry name" value="HlyB_4HB_MCP"/>
</dbReference>